<dbReference type="SMART" id="SM00543">
    <property type="entry name" value="MIF4G"/>
    <property type="match status" value="1"/>
</dbReference>
<feature type="compositionally biased region" description="Pro residues" evidence="6">
    <location>
        <begin position="116"/>
        <end position="128"/>
    </location>
</feature>
<feature type="region of interest" description="Disordered" evidence="6">
    <location>
        <begin position="1436"/>
        <end position="1479"/>
    </location>
</feature>
<feature type="region of interest" description="Disordered" evidence="6">
    <location>
        <begin position="484"/>
        <end position="518"/>
    </location>
</feature>
<proteinExistence type="inferred from homology"/>
<gene>
    <name evidence="9" type="ORF">R5R35_007322</name>
</gene>
<evidence type="ECO:0000259" key="7">
    <source>
        <dbReference type="PROSITE" id="PS51363"/>
    </source>
</evidence>
<reference evidence="9 10" key="1">
    <citation type="submission" date="2024-03" db="EMBL/GenBank/DDBJ databases">
        <title>The genome assembly and annotation of the cricket Gryllus longicercus Weissman &amp; Gray.</title>
        <authorList>
            <person name="Szrajer S."/>
            <person name="Gray D."/>
            <person name="Ylla G."/>
        </authorList>
    </citation>
    <scope>NUCLEOTIDE SEQUENCE [LARGE SCALE GENOMIC DNA]</scope>
    <source>
        <strain evidence="9">DAG 2021-001</strain>
        <tissue evidence="9">Whole body minus gut</tissue>
    </source>
</reference>
<dbReference type="Pfam" id="PF02847">
    <property type="entry name" value="MA3"/>
    <property type="match status" value="1"/>
</dbReference>
<feature type="compositionally biased region" description="Low complexity" evidence="6">
    <location>
        <begin position="693"/>
        <end position="707"/>
    </location>
</feature>
<dbReference type="PROSITE" id="PS51363">
    <property type="entry name" value="W2"/>
    <property type="match status" value="1"/>
</dbReference>
<dbReference type="Pfam" id="PF21140">
    <property type="entry name" value="eIF4G1-like_eIF4E-bd"/>
    <property type="match status" value="1"/>
</dbReference>
<feature type="compositionally biased region" description="Low complexity" evidence="6">
    <location>
        <begin position="405"/>
        <end position="421"/>
    </location>
</feature>
<dbReference type="InterPro" id="IPR016024">
    <property type="entry name" value="ARM-type_fold"/>
</dbReference>
<evidence type="ECO:0000313" key="9">
    <source>
        <dbReference type="EMBL" id="KAK7864550.1"/>
    </source>
</evidence>
<dbReference type="SMART" id="SM00515">
    <property type="entry name" value="eIF5C"/>
    <property type="match status" value="1"/>
</dbReference>
<feature type="region of interest" description="Disordered" evidence="6">
    <location>
        <begin position="1088"/>
        <end position="1138"/>
    </location>
</feature>
<dbReference type="GO" id="GO:0006417">
    <property type="term" value="P:regulation of translation"/>
    <property type="evidence" value="ECO:0007669"/>
    <property type="project" value="UniProtKB-KW"/>
</dbReference>
<sequence length="2001" mass="216274">MVSRCGGRKEPTMHCFMSHCGHPQPQHHAQHAPPPPPPPSLSQFRIISATNTGRPDVSFHVAATAFPPQQGGGAAPPGGPQLRGLHHPHHRANPPLPPAHQQQPPPPNNNQHSGGPPGPAPTSTPPGPADMGKQGPPHLQGQPQIPQGGQMQLNFGVPNQTRPNQSQPYFTGPRGPTPRMPNHRGQVVNMSTNNVGQQIFPSHVPIQQMQMYPVSPINPSQMFVPSQMQMFSAAGSRHQGGGTNYFPSPAGQQLMMPQQIPYQGFQPSQSFFYQGVRGAGMAGAPGGVGPGLAAGASQTVVVSGAPPPMGQTGQVSMMPIASTNVMGVTGLAGDSGTPSGPVSSSSSSGSKQTRRKHALDIVDPKTMKNVDIYESSGSSTPPRSGDSSARETPQPSAGSGQLDVAAEFAARVAKAASEESSGPPTSQVQFSEPVSVGAPQQVININGPEHVTLNSISPSSDSVLNQSDTSVSKPPIVLDEQISSWKQTQPKASSIGNKINSNSKGSKNESSLGKIEDQGTLNLEADNLVKQELERERSVPLGVPSVSVKDVTVSQSDLPVATSLVGQPVIPIGVVKDHSPSVLGVDPSLTPVVSAITNSPDIELHPRSSNREQYPGLKSSTPAHSSPRRKPRVPENIPGEKVVSPSLPVMSSIPPVTATVTQVSSSSGITLPSSTDSKPREHTPAPTVVTTESKLPPSLPPAKKTTSGPEQPSQIIEESVFIASAPKERREDKASRGRDRSSQGKEGIEKTREKSQGRDRDKPTVSRSRENPAPVAAVVSGPPPISVEPSPASRGTGKTPVVSPLEEVAKHQTNGEATDTMEGKASQQRSKHKRGQQKKELNRKGAEKEGTEMDAFAEPSAPSIPVTADSTTTPVSPPVTAAVSTAPAATPVSARPPSPIQTPTIVPASVVASAPPAAVSTASSVTSQQTTPSVVVTSTPSISVTSAPSTLPTVVSPASSLPNTASSSVSNNSVLSSTNKMADNIEVKNEELDETAKEEEEKIVAARNEENVKVSAVNSEKPSLIEQTAPAKTASAPKFNYREDQWSPNNQDGKKKYERDFLMSLKNEPLSKMKPNILPDLEIVLKDPRPARSLDITRGSHDTFTPKFMSSQGQSSRGGVPPKRGSQQGKAKSGKPQGVIHVTLSLKEEVKLRETENAWKPGRMKPSETAEEDAKTEDLYKRVRGVLNKLTPQKFNTLVEQVRTLPIDTKDKLQGVINLVFDKAIDEPGFSVAYALMCKVLSNIQVPADKDESNKEENQQVEYVNFRKLIVNRCQQEFEKNTEAELNKEQRLKEIAETKDPEKRKELQAQFEEESRKLRMKSVGNIRFIGELFKLHMLTTNIMHRCIRQLLSDGDEESLECLCKLLTTIGRDLESKKQDLGPYFERMKQVSQKRGEISSRVRFMLQDVIELRQHKWVPRRDDLNPKTIDQINKEAEKEAVEQAMNSGPSSGPRFKSDDRGGDRKKNRGPNEDGWSMAGRAKNYTVDTTRLKPKVMESDTLSLGCRSTYTNWTANSKAADTSKKNASPVISNNSFAALSDMPSEEKRGSGLSSRPGGKIAPSASAEKERMLAGFKSTAEDLRPQSHLQQSRSSSRDNAPRNVEDVHSGTGLNARLGPSAPNEDSLRGTSPDTSVFPSDVPPMSEDTVKKHTLVLVEEYLTNLNEKETCSSVLEIFGEANVNAFVLESINGVLEKTSLARQNVGKLMCYLMKAGVVSKQMLFTSFSQIISDGDDLAIDIPKIWLYLAEIIVPPLSLEIITFSEFRNLAKRVGKLVAEVLQLLLKDKGPAWIRERWDAAGLSWTDFVSADNVDSFVKKHKLEFTIGAGGACVTPVSPLSMEEVQKKLVQFLKPEQGTAHSFDQICDWIGMNVGERVSDPMFIRALMTALCESAVSQSANSIKLKDDVLLQHSKFFQKYIDNKEECELHCLYAVQAFVHRLEHPQGLICSIFHLLWENNFISSESFATWESSKEALAHVGKGVALKSLTTFFTALREGEDESEES</sequence>
<feature type="compositionally biased region" description="Basic and acidic residues" evidence="6">
    <location>
        <begin position="1454"/>
        <end position="1463"/>
    </location>
</feature>
<feature type="region of interest" description="Disordered" evidence="6">
    <location>
        <begin position="66"/>
        <end position="177"/>
    </location>
</feature>
<dbReference type="InterPro" id="IPR003890">
    <property type="entry name" value="MIF4G-like_typ-3"/>
</dbReference>
<dbReference type="PANTHER" id="PTHR23253:SF78">
    <property type="entry name" value="EUKARYOTIC TRANSLATION INITIATION FACTOR 4G1, ISOFORM B-RELATED"/>
    <property type="match status" value="1"/>
</dbReference>
<dbReference type="GO" id="GO:0003729">
    <property type="term" value="F:mRNA binding"/>
    <property type="evidence" value="ECO:0007669"/>
    <property type="project" value="TreeGrafter"/>
</dbReference>
<keyword evidence="3" id="KW-0597">Phosphoprotein</keyword>
<feature type="compositionally biased region" description="Low complexity" evidence="6">
    <location>
        <begin position="334"/>
        <end position="350"/>
    </location>
</feature>
<feature type="compositionally biased region" description="Low complexity" evidence="6">
    <location>
        <begin position="966"/>
        <end position="977"/>
    </location>
</feature>
<feature type="domain" description="MI" evidence="8">
    <location>
        <begin position="1645"/>
        <end position="1767"/>
    </location>
</feature>
<feature type="region of interest" description="Disordered" evidence="6">
    <location>
        <begin position="328"/>
        <end position="471"/>
    </location>
</feature>
<feature type="region of interest" description="Disordered" evidence="6">
    <location>
        <begin position="914"/>
        <end position="1000"/>
    </location>
</feature>
<feature type="compositionally biased region" description="Polar residues" evidence="6">
    <location>
        <begin position="1625"/>
        <end position="1634"/>
    </location>
</feature>
<feature type="compositionally biased region" description="Polar residues" evidence="6">
    <location>
        <begin position="422"/>
        <end position="432"/>
    </location>
</feature>
<dbReference type="Gene3D" id="1.25.40.180">
    <property type="match status" value="3"/>
</dbReference>
<dbReference type="Pfam" id="PF02854">
    <property type="entry name" value="MIF4G"/>
    <property type="match status" value="1"/>
</dbReference>
<evidence type="ECO:0000256" key="2">
    <source>
        <dbReference type="ARBA" id="ARBA00022540"/>
    </source>
</evidence>
<keyword evidence="4" id="KW-0810">Translation regulation</keyword>
<evidence type="ECO:0000256" key="5">
    <source>
        <dbReference type="ARBA" id="ARBA00022917"/>
    </source>
</evidence>
<dbReference type="Proteomes" id="UP001378592">
    <property type="component" value="Unassembled WGS sequence"/>
</dbReference>
<evidence type="ECO:0000313" key="10">
    <source>
        <dbReference type="Proteomes" id="UP001378592"/>
    </source>
</evidence>
<feature type="compositionally biased region" description="Low complexity" evidence="6">
    <location>
        <begin position="656"/>
        <end position="676"/>
    </location>
</feature>
<feature type="compositionally biased region" description="Basic and acidic residues" evidence="6">
    <location>
        <begin position="358"/>
        <end position="368"/>
    </location>
</feature>
<keyword evidence="2" id="KW-0396">Initiation factor</keyword>
<feature type="domain" description="W2" evidence="7">
    <location>
        <begin position="1831"/>
        <end position="2001"/>
    </location>
</feature>
<dbReference type="EMBL" id="JAZDUA010000200">
    <property type="protein sequence ID" value="KAK7864550.1"/>
    <property type="molecule type" value="Genomic_DNA"/>
</dbReference>
<dbReference type="GO" id="GO:0016281">
    <property type="term" value="C:eukaryotic translation initiation factor 4F complex"/>
    <property type="evidence" value="ECO:0007669"/>
    <property type="project" value="TreeGrafter"/>
</dbReference>
<accession>A0AAN9VGQ8</accession>
<dbReference type="FunFam" id="1.25.40.180:FF:000042">
    <property type="entry name" value="Eukaryotic translation initiation factor 4 gamma"/>
    <property type="match status" value="1"/>
</dbReference>
<name>A0AAN9VGQ8_9ORTH</name>
<feature type="compositionally biased region" description="Polar residues" evidence="6">
    <location>
        <begin position="157"/>
        <end position="169"/>
    </location>
</feature>
<feature type="region of interest" description="Disordered" evidence="6">
    <location>
        <begin position="600"/>
        <end position="900"/>
    </location>
</feature>
<feature type="compositionally biased region" description="Low complexity" evidence="6">
    <location>
        <begin position="134"/>
        <end position="152"/>
    </location>
</feature>
<evidence type="ECO:0000256" key="6">
    <source>
        <dbReference type="SAM" id="MobiDB-lite"/>
    </source>
</evidence>
<dbReference type="InterPro" id="IPR049485">
    <property type="entry name" value="eIF4G1-like_eIF4E-bd"/>
</dbReference>
<feature type="compositionally biased region" description="Low complexity" evidence="6">
    <location>
        <begin position="493"/>
        <end position="513"/>
    </location>
</feature>
<dbReference type="CDD" id="cd11559">
    <property type="entry name" value="W2_eIF4G1_like"/>
    <property type="match status" value="1"/>
</dbReference>
<dbReference type="Pfam" id="PF02020">
    <property type="entry name" value="W2"/>
    <property type="match status" value="1"/>
</dbReference>
<evidence type="ECO:0000256" key="4">
    <source>
        <dbReference type="ARBA" id="ARBA00022845"/>
    </source>
</evidence>
<dbReference type="GO" id="GO:0003743">
    <property type="term" value="F:translation initiation factor activity"/>
    <property type="evidence" value="ECO:0007669"/>
    <property type="project" value="UniProtKB-KW"/>
</dbReference>
<feature type="compositionally biased region" description="Pro residues" evidence="6">
    <location>
        <begin position="94"/>
        <end position="108"/>
    </location>
</feature>
<feature type="compositionally biased region" description="Low complexity" evidence="6">
    <location>
        <begin position="914"/>
        <end position="950"/>
    </location>
</feature>
<evidence type="ECO:0000256" key="3">
    <source>
        <dbReference type="ARBA" id="ARBA00022553"/>
    </source>
</evidence>
<dbReference type="PANTHER" id="PTHR23253">
    <property type="entry name" value="EUKARYOTIC TRANSLATION INITIATION FACTOR 4 GAMMA"/>
    <property type="match status" value="1"/>
</dbReference>
<feature type="region of interest" description="Disordered" evidence="6">
    <location>
        <begin position="22"/>
        <end position="44"/>
    </location>
</feature>
<feature type="region of interest" description="Disordered" evidence="6">
    <location>
        <begin position="1534"/>
        <end position="1641"/>
    </location>
</feature>
<dbReference type="SMART" id="SM00544">
    <property type="entry name" value="MA3"/>
    <property type="match status" value="1"/>
</dbReference>
<dbReference type="SUPFAM" id="SSF48371">
    <property type="entry name" value="ARM repeat"/>
    <property type="match status" value="3"/>
</dbReference>
<feature type="compositionally biased region" description="Basic and acidic residues" evidence="6">
    <location>
        <begin position="726"/>
        <end position="770"/>
    </location>
</feature>
<keyword evidence="10" id="KW-1185">Reference proteome</keyword>
<comment type="caution">
    <text evidence="9">The sequence shown here is derived from an EMBL/GenBank/DDBJ whole genome shotgun (WGS) entry which is preliminary data.</text>
</comment>
<feature type="compositionally biased region" description="Low complexity" evidence="6">
    <location>
        <begin position="865"/>
        <end position="893"/>
    </location>
</feature>
<feature type="compositionally biased region" description="Polar residues" evidence="6">
    <location>
        <begin position="452"/>
        <end position="471"/>
    </location>
</feature>
<feature type="compositionally biased region" description="Basic and acidic residues" evidence="6">
    <location>
        <begin position="837"/>
        <end position="851"/>
    </location>
</feature>
<keyword evidence="5" id="KW-0648">Protein biosynthesis</keyword>
<dbReference type="PROSITE" id="PS51366">
    <property type="entry name" value="MI"/>
    <property type="match status" value="1"/>
</dbReference>
<dbReference type="InterPro" id="IPR003307">
    <property type="entry name" value="W2_domain"/>
</dbReference>
<evidence type="ECO:0000256" key="1">
    <source>
        <dbReference type="ARBA" id="ARBA00005775"/>
    </source>
</evidence>
<feature type="compositionally biased region" description="Basic and acidic residues" evidence="6">
    <location>
        <begin position="1592"/>
        <end position="1605"/>
    </location>
</feature>
<feature type="region of interest" description="Disordered" evidence="6">
    <location>
        <begin position="1013"/>
        <end position="1054"/>
    </location>
</feature>
<evidence type="ECO:0000259" key="8">
    <source>
        <dbReference type="PROSITE" id="PS51366"/>
    </source>
</evidence>
<dbReference type="InterPro" id="IPR003891">
    <property type="entry name" value="Initiation_fac_eIF4g_MI"/>
</dbReference>
<organism evidence="9 10">
    <name type="scientific">Gryllus longicercus</name>
    <dbReference type="NCBI Taxonomy" id="2509291"/>
    <lineage>
        <taxon>Eukaryota</taxon>
        <taxon>Metazoa</taxon>
        <taxon>Ecdysozoa</taxon>
        <taxon>Arthropoda</taxon>
        <taxon>Hexapoda</taxon>
        <taxon>Insecta</taxon>
        <taxon>Pterygota</taxon>
        <taxon>Neoptera</taxon>
        <taxon>Polyneoptera</taxon>
        <taxon>Orthoptera</taxon>
        <taxon>Ensifera</taxon>
        <taxon>Gryllidea</taxon>
        <taxon>Grylloidea</taxon>
        <taxon>Gryllidae</taxon>
        <taxon>Gryllinae</taxon>
        <taxon>Gryllus</taxon>
    </lineage>
</organism>
<comment type="similarity">
    <text evidence="1">Belongs to the eukaryotic initiation factor 4G family.</text>
</comment>
<feature type="compositionally biased region" description="Polar residues" evidence="6">
    <location>
        <begin position="375"/>
        <end position="399"/>
    </location>
</feature>
<feature type="compositionally biased region" description="Polar residues" evidence="6">
    <location>
        <begin position="951"/>
        <end position="965"/>
    </location>
</feature>
<feature type="compositionally biased region" description="Polar residues" evidence="6">
    <location>
        <begin position="1108"/>
        <end position="1117"/>
    </location>
</feature>
<protein>
    <submittedName>
        <fullName evidence="9">Uncharacterized protein</fullName>
    </submittedName>
</protein>